<keyword evidence="12" id="KW-1185">Reference proteome</keyword>
<dbReference type="Gene3D" id="3.40.50.720">
    <property type="entry name" value="NAD(P)-binding Rossmann-like Domain"/>
    <property type="match status" value="1"/>
</dbReference>
<feature type="binding site" evidence="6">
    <location>
        <position position="169"/>
    </location>
    <ligand>
        <name>substrate</name>
    </ligand>
</feature>
<dbReference type="OMA" id="HTWVNGT"/>
<feature type="binding site" evidence="7">
    <location>
        <begin position="136"/>
        <end position="138"/>
    </location>
    <ligand>
        <name>NAD(+)</name>
        <dbReference type="ChEBI" id="CHEBI:57540"/>
    </ligand>
</feature>
<dbReference type="GO" id="GO:0030060">
    <property type="term" value="F:L-malate dehydrogenase (NAD+) activity"/>
    <property type="evidence" value="ECO:0007669"/>
    <property type="project" value="UniProtKB-EC"/>
</dbReference>
<feature type="domain" description="Lactate/malate dehydrogenase N-terminal" evidence="9">
    <location>
        <begin position="12"/>
        <end position="159"/>
    </location>
</feature>
<sequence>MDGMDIGSKGVVRVVVTGAAGQIGYSLVPLIAGGKMLGPGVKVELRLVEIPPAMGALEGVKMELEDCAFPLLDKVVCTSDAAEAFVDVDICILVGAFPRKAGMERKDLLAKNAAIFKAQGEALNSVASPNVKVVVVGNPANTNALILSTFAPNVPKSNITALTRLDHNRLKAMVALKLDKNVTYVDGAVIWGNHSATQFPDVLNCKVDGISDPIREAVGGEAYLRDELIPKIQKRGAAIIAARGLSSAMSAANAICDHMNDWLHGTGDKYVSMAVFADGSYGISEGIVYSMPVRTMKGGSYEIVQGLTVDAFSQEYMKATEAELRAEREDALSIL</sequence>
<keyword evidence="3 8" id="KW-0560">Oxidoreductase</keyword>
<dbReference type="NCBIfam" id="NF003916">
    <property type="entry name" value="PRK05442.1"/>
    <property type="match status" value="1"/>
</dbReference>
<keyword evidence="4 7" id="KW-0520">NAD</keyword>
<feature type="binding site" evidence="7">
    <location>
        <position position="112"/>
    </location>
    <ligand>
        <name>NAD(+)</name>
        <dbReference type="ChEBI" id="CHEBI:57540"/>
    </ligand>
</feature>
<dbReference type="InterPro" id="IPR036291">
    <property type="entry name" value="NAD(P)-bd_dom_sf"/>
</dbReference>
<dbReference type="FunFam" id="3.40.50.720:FF:000010">
    <property type="entry name" value="Malate dehydrogenase"/>
    <property type="match status" value="1"/>
</dbReference>
<dbReference type="PANTHER" id="PTHR23382">
    <property type="entry name" value="MALATE DEHYDROGENASE"/>
    <property type="match status" value="1"/>
</dbReference>
<comment type="caution">
    <text evidence="11">The sequence shown here is derived from an EMBL/GenBank/DDBJ whole genome shotgun (WGS) entry which is preliminary data.</text>
</comment>
<feature type="binding site" evidence="7">
    <location>
        <begin position="18"/>
        <end position="24"/>
    </location>
    <ligand>
        <name>NAD(+)</name>
        <dbReference type="ChEBI" id="CHEBI:57540"/>
    </ligand>
</feature>
<dbReference type="EC" id="1.1.1.37" evidence="2"/>
<evidence type="ECO:0000256" key="6">
    <source>
        <dbReference type="PIRSR" id="PIRSR000102-2"/>
    </source>
</evidence>
<dbReference type="EMBL" id="VRMN01000015">
    <property type="protein sequence ID" value="KAA8491218.1"/>
    <property type="molecule type" value="Genomic_DNA"/>
</dbReference>
<feature type="binding site" evidence="6">
    <location>
        <position position="105"/>
    </location>
    <ligand>
        <name>substrate</name>
    </ligand>
</feature>
<dbReference type="Pfam" id="PF00056">
    <property type="entry name" value="Ldh_1_N"/>
    <property type="match status" value="1"/>
</dbReference>
<comment type="similarity">
    <text evidence="1">Belongs to the LDH/MDH superfamily. MDH type 2 family.</text>
</comment>
<evidence type="ECO:0000259" key="9">
    <source>
        <dbReference type="Pfam" id="PF00056"/>
    </source>
</evidence>
<dbReference type="PIRSF" id="PIRSF000102">
    <property type="entry name" value="Lac_mal_DH"/>
    <property type="match status" value="1"/>
</dbReference>
<evidence type="ECO:0000256" key="2">
    <source>
        <dbReference type="ARBA" id="ARBA00012995"/>
    </source>
</evidence>
<evidence type="ECO:0000256" key="3">
    <source>
        <dbReference type="ARBA" id="ARBA00023002"/>
    </source>
</evidence>
<dbReference type="CDD" id="cd01336">
    <property type="entry name" value="MDH_cytoplasmic_cytosolic"/>
    <property type="match status" value="1"/>
</dbReference>
<gene>
    <name evidence="11" type="ORF">FVE85_9513</name>
</gene>
<feature type="binding site" evidence="6">
    <location>
        <position position="138"/>
    </location>
    <ligand>
        <name>substrate</name>
    </ligand>
</feature>
<name>A0A5J4YIZ9_PORPP</name>
<dbReference type="Pfam" id="PF02866">
    <property type="entry name" value="Ldh_1_C"/>
    <property type="match status" value="1"/>
</dbReference>
<dbReference type="InterPro" id="IPR011274">
    <property type="entry name" value="Malate_DH_NAD-dep_euk"/>
</dbReference>
<dbReference type="OrthoDB" id="4069699at2759"/>
<organism evidence="11 12">
    <name type="scientific">Porphyridium purpureum</name>
    <name type="common">Red alga</name>
    <name type="synonym">Porphyridium cruentum</name>
    <dbReference type="NCBI Taxonomy" id="35688"/>
    <lineage>
        <taxon>Eukaryota</taxon>
        <taxon>Rhodophyta</taxon>
        <taxon>Bangiophyceae</taxon>
        <taxon>Porphyridiales</taxon>
        <taxon>Porphyridiaceae</taxon>
        <taxon>Porphyridium</taxon>
    </lineage>
</organism>
<dbReference type="SUPFAM" id="SSF56327">
    <property type="entry name" value="LDH C-terminal domain-like"/>
    <property type="match status" value="1"/>
</dbReference>
<feature type="binding site" evidence="6">
    <location>
        <position position="99"/>
    </location>
    <ligand>
        <name>substrate</name>
    </ligand>
</feature>
<accession>A0A5J4YIZ9</accession>
<feature type="domain" description="Lactate/malate dehydrogenase C-terminal" evidence="10">
    <location>
        <begin position="163"/>
        <end position="331"/>
    </location>
</feature>
<evidence type="ECO:0000256" key="5">
    <source>
        <dbReference type="PIRSR" id="PIRSR000102-1"/>
    </source>
</evidence>
<evidence type="ECO:0000313" key="12">
    <source>
        <dbReference type="Proteomes" id="UP000324585"/>
    </source>
</evidence>
<dbReference type="SUPFAM" id="SSF51735">
    <property type="entry name" value="NAD(P)-binding Rossmann-fold domains"/>
    <property type="match status" value="1"/>
</dbReference>
<evidence type="ECO:0000313" key="11">
    <source>
        <dbReference type="EMBL" id="KAA8491218.1"/>
    </source>
</evidence>
<dbReference type="InterPro" id="IPR001557">
    <property type="entry name" value="L-lactate/malate_DH"/>
</dbReference>
<dbReference type="AlphaFoldDB" id="A0A5J4YIZ9"/>
<evidence type="ECO:0000256" key="4">
    <source>
        <dbReference type="ARBA" id="ARBA00023027"/>
    </source>
</evidence>
<dbReference type="NCBIfam" id="TIGR01759">
    <property type="entry name" value="MalateDH-SF1"/>
    <property type="match status" value="1"/>
</dbReference>
<dbReference type="InterPro" id="IPR010945">
    <property type="entry name" value="Malate_DH_type2"/>
</dbReference>
<dbReference type="InterPro" id="IPR015955">
    <property type="entry name" value="Lactate_DH/Glyco_Ohase_4_C"/>
</dbReference>
<feature type="active site" description="Proton acceptor" evidence="5">
    <location>
        <position position="194"/>
    </location>
</feature>
<protein>
    <recommendedName>
        <fullName evidence="2">malate dehydrogenase</fullName>
        <ecNumber evidence="2">1.1.1.37</ecNumber>
    </recommendedName>
</protein>
<proteinExistence type="inferred from homology"/>
<reference evidence="12" key="1">
    <citation type="journal article" date="2019" name="Nat. Commun.">
        <title>Expansion of phycobilisome linker gene families in mesophilic red algae.</title>
        <authorList>
            <person name="Lee J."/>
            <person name="Kim D."/>
            <person name="Bhattacharya D."/>
            <person name="Yoon H.S."/>
        </authorList>
    </citation>
    <scope>NUCLEOTIDE SEQUENCE [LARGE SCALE GENOMIC DNA]</scope>
    <source>
        <strain evidence="12">CCMP 1328</strain>
    </source>
</reference>
<evidence type="ECO:0000256" key="1">
    <source>
        <dbReference type="ARBA" id="ARBA00009613"/>
    </source>
</evidence>
<evidence type="ECO:0000259" key="10">
    <source>
        <dbReference type="Pfam" id="PF02866"/>
    </source>
</evidence>
<dbReference type="InterPro" id="IPR001236">
    <property type="entry name" value="Lactate/malate_DH_N"/>
</dbReference>
<evidence type="ECO:0000256" key="8">
    <source>
        <dbReference type="RuleBase" id="RU003369"/>
    </source>
</evidence>
<dbReference type="FunFam" id="3.90.110.10:FF:000002">
    <property type="entry name" value="Malate dehydrogenase"/>
    <property type="match status" value="1"/>
</dbReference>
<dbReference type="Proteomes" id="UP000324585">
    <property type="component" value="Unassembled WGS sequence"/>
</dbReference>
<evidence type="ECO:0000256" key="7">
    <source>
        <dbReference type="PIRSR" id="PIRSR000102-3"/>
    </source>
</evidence>
<dbReference type="InterPro" id="IPR022383">
    <property type="entry name" value="Lactate/malate_DH_C"/>
</dbReference>
<dbReference type="GO" id="GO:0006108">
    <property type="term" value="P:malate metabolic process"/>
    <property type="evidence" value="ECO:0007669"/>
    <property type="project" value="InterPro"/>
</dbReference>
<dbReference type="Gene3D" id="3.90.110.10">
    <property type="entry name" value="Lactate dehydrogenase/glycoside hydrolase, family 4, C-terminal"/>
    <property type="match status" value="1"/>
</dbReference>